<feature type="transmembrane region" description="Helical" evidence="9">
    <location>
        <begin position="108"/>
        <end position="133"/>
    </location>
</feature>
<keyword evidence="2" id="KW-1003">Cell membrane</keyword>
<evidence type="ECO:0000256" key="7">
    <source>
        <dbReference type="ARBA" id="ARBA00023170"/>
    </source>
</evidence>
<feature type="transmembrane region" description="Helical" evidence="9">
    <location>
        <begin position="6"/>
        <end position="23"/>
    </location>
</feature>
<organism evidence="11 12">
    <name type="scientific">Trichoplax adhaerens</name>
    <name type="common">Trichoplax reptans</name>
    <dbReference type="NCBI Taxonomy" id="10228"/>
    <lineage>
        <taxon>Eukaryota</taxon>
        <taxon>Metazoa</taxon>
        <taxon>Placozoa</taxon>
        <taxon>Uniplacotomia</taxon>
        <taxon>Trichoplacea</taxon>
        <taxon>Trichoplacidae</taxon>
        <taxon>Trichoplax</taxon>
    </lineage>
</organism>
<evidence type="ECO:0000256" key="5">
    <source>
        <dbReference type="ARBA" id="ARBA00023040"/>
    </source>
</evidence>
<feature type="transmembrane region" description="Helical" evidence="9">
    <location>
        <begin position="72"/>
        <end position="96"/>
    </location>
</feature>
<gene>
    <name evidence="11" type="ORF">TRIADDRAFT_5735</name>
</gene>
<evidence type="ECO:0000256" key="9">
    <source>
        <dbReference type="SAM" id="Phobius"/>
    </source>
</evidence>
<dbReference type="eggNOG" id="KOG3656">
    <property type="taxonomic scope" value="Eukaryota"/>
</dbReference>
<feature type="domain" description="G-protein coupled receptors family 1 profile" evidence="10">
    <location>
        <begin position="10"/>
        <end position="188"/>
    </location>
</feature>
<dbReference type="GO" id="GO:0008020">
    <property type="term" value="F:G protein-coupled photoreceptor activity"/>
    <property type="evidence" value="ECO:0000318"/>
    <property type="project" value="GO_Central"/>
</dbReference>
<dbReference type="InterPro" id="IPR017452">
    <property type="entry name" value="GPCR_Rhodpsn_7TM"/>
</dbReference>
<evidence type="ECO:0000256" key="4">
    <source>
        <dbReference type="ARBA" id="ARBA00022989"/>
    </source>
</evidence>
<dbReference type="Proteomes" id="UP000009022">
    <property type="component" value="Unassembled WGS sequence"/>
</dbReference>
<dbReference type="SUPFAM" id="SSF81321">
    <property type="entry name" value="Family A G protein-coupled receptor-like"/>
    <property type="match status" value="1"/>
</dbReference>
<dbReference type="GeneID" id="6755792"/>
<protein>
    <recommendedName>
        <fullName evidence="10">G-protein coupled receptors family 1 profile domain-containing protein</fullName>
    </recommendedName>
</protein>
<name>B3S313_TRIAD</name>
<dbReference type="KEGG" id="tad:TRIADDRAFT_5735"/>
<dbReference type="PANTHER" id="PTHR22752">
    <property type="entry name" value="G PROTEIN-COUPLED RECEPTOR"/>
    <property type="match status" value="1"/>
</dbReference>
<dbReference type="OrthoDB" id="9046662at2759"/>
<keyword evidence="8" id="KW-0807">Transducer</keyword>
<evidence type="ECO:0000313" key="11">
    <source>
        <dbReference type="EMBL" id="EDV22713.1"/>
    </source>
</evidence>
<dbReference type="GO" id="GO:0007186">
    <property type="term" value="P:G protein-coupled receptor signaling pathway"/>
    <property type="evidence" value="ECO:0000318"/>
    <property type="project" value="GO_Central"/>
</dbReference>
<dbReference type="PhylomeDB" id="B3S313"/>
<evidence type="ECO:0000313" key="12">
    <source>
        <dbReference type="Proteomes" id="UP000009022"/>
    </source>
</evidence>
<dbReference type="GO" id="GO:0071482">
    <property type="term" value="P:cellular response to light stimulus"/>
    <property type="evidence" value="ECO:0000318"/>
    <property type="project" value="GO_Central"/>
</dbReference>
<evidence type="ECO:0000256" key="2">
    <source>
        <dbReference type="ARBA" id="ARBA00022475"/>
    </source>
</evidence>
<keyword evidence="4 9" id="KW-1133">Transmembrane helix</keyword>
<evidence type="ECO:0000256" key="3">
    <source>
        <dbReference type="ARBA" id="ARBA00022692"/>
    </source>
</evidence>
<feature type="transmembrane region" description="Helical" evidence="9">
    <location>
        <begin position="153"/>
        <end position="182"/>
    </location>
</feature>
<sequence>GVIAFFAVLGNIPVLIIICRTPALQTKSNLFLANLAVSDIMTGAVKDVFIMIGMQPRRWIYSDTLCQISGFFIGVFHSVTVITLMVIAIFRYLIVVHGRRVNLKKKHVWIAIVLIWIFAILDALLPIIGWSKYAYSLLEFGCLPEFDPTPPSYALFLLLAVTLIPLSIITYCYIAILINIFIHDGTLR</sequence>
<keyword evidence="6 9" id="KW-0472">Membrane</keyword>
<dbReference type="Pfam" id="PF00001">
    <property type="entry name" value="7tm_1"/>
    <property type="match status" value="1"/>
</dbReference>
<keyword evidence="12" id="KW-1185">Reference proteome</keyword>
<keyword evidence="7" id="KW-0675">Receptor</keyword>
<dbReference type="EMBL" id="DS985248">
    <property type="protein sequence ID" value="EDV22713.1"/>
    <property type="molecule type" value="Genomic_DNA"/>
</dbReference>
<dbReference type="AlphaFoldDB" id="B3S313"/>
<evidence type="ECO:0000256" key="6">
    <source>
        <dbReference type="ARBA" id="ARBA00023136"/>
    </source>
</evidence>
<dbReference type="InParanoid" id="B3S313"/>
<dbReference type="PROSITE" id="PS50262">
    <property type="entry name" value="G_PROTEIN_RECEP_F1_2"/>
    <property type="match status" value="1"/>
</dbReference>
<reference evidence="11 12" key="1">
    <citation type="journal article" date="2008" name="Nature">
        <title>The Trichoplax genome and the nature of placozoans.</title>
        <authorList>
            <person name="Srivastava M."/>
            <person name="Begovic E."/>
            <person name="Chapman J."/>
            <person name="Putnam N.H."/>
            <person name="Hellsten U."/>
            <person name="Kawashima T."/>
            <person name="Kuo A."/>
            <person name="Mitros T."/>
            <person name="Salamov A."/>
            <person name="Carpenter M.L."/>
            <person name="Signorovitch A.Y."/>
            <person name="Moreno M.A."/>
            <person name="Kamm K."/>
            <person name="Grimwood J."/>
            <person name="Schmutz J."/>
            <person name="Shapiro H."/>
            <person name="Grigoriev I.V."/>
            <person name="Buss L.W."/>
            <person name="Schierwater B."/>
            <person name="Dellaporta S.L."/>
            <person name="Rokhsar D.S."/>
        </authorList>
    </citation>
    <scope>NUCLEOTIDE SEQUENCE [LARGE SCALE GENOMIC DNA]</scope>
    <source>
        <strain evidence="11 12">Grell-BS-1999</strain>
    </source>
</reference>
<keyword evidence="5" id="KW-0297">G-protein coupled receptor</keyword>
<feature type="non-terminal residue" evidence="11">
    <location>
        <position position="1"/>
    </location>
</feature>
<dbReference type="STRING" id="10228.B3S313"/>
<evidence type="ECO:0000259" key="10">
    <source>
        <dbReference type="PROSITE" id="PS50262"/>
    </source>
</evidence>
<feature type="non-terminal residue" evidence="11">
    <location>
        <position position="188"/>
    </location>
</feature>
<dbReference type="HOGENOM" id="CLU_1444460_0_0_1"/>
<dbReference type="InterPro" id="IPR000276">
    <property type="entry name" value="GPCR_Rhodpsn"/>
</dbReference>
<proteinExistence type="predicted"/>
<comment type="subcellular location">
    <subcellularLocation>
        <location evidence="1">Cell membrane</location>
        <topology evidence="1">Multi-pass membrane protein</topology>
    </subcellularLocation>
</comment>
<evidence type="ECO:0000256" key="8">
    <source>
        <dbReference type="ARBA" id="ARBA00023224"/>
    </source>
</evidence>
<keyword evidence="3 9" id="KW-0812">Transmembrane</keyword>
<dbReference type="Gene3D" id="1.20.1070.10">
    <property type="entry name" value="Rhodopsin 7-helix transmembrane proteins"/>
    <property type="match status" value="1"/>
</dbReference>
<dbReference type="OMA" id="WIFAILD"/>
<dbReference type="GO" id="GO:0005886">
    <property type="term" value="C:plasma membrane"/>
    <property type="evidence" value="ECO:0000318"/>
    <property type="project" value="GO_Central"/>
</dbReference>
<accession>B3S313</accession>
<dbReference type="PRINTS" id="PR00237">
    <property type="entry name" value="GPCRRHODOPSN"/>
</dbReference>
<dbReference type="GO" id="GO:0007602">
    <property type="term" value="P:phototransduction"/>
    <property type="evidence" value="ECO:0000318"/>
    <property type="project" value="GO_Central"/>
</dbReference>
<dbReference type="RefSeq" id="XP_002114579.1">
    <property type="nucleotide sequence ID" value="XM_002114543.1"/>
</dbReference>
<evidence type="ECO:0000256" key="1">
    <source>
        <dbReference type="ARBA" id="ARBA00004651"/>
    </source>
</evidence>
<dbReference type="CTD" id="6755792"/>